<dbReference type="PROSITE" id="PS00972">
    <property type="entry name" value="USP_1"/>
    <property type="match status" value="1"/>
</dbReference>
<evidence type="ECO:0000259" key="8">
    <source>
        <dbReference type="PROSITE" id="PS50235"/>
    </source>
</evidence>
<sequence>MNIYRRLMFEPLDITENKRESNMPLGLKNIGNTCFINSLLQCYFMIPPLVKEVMAAFFGTGNEEVHPATKFVKALQTLFAKMIKSTRKYADPSEVIDSLVDSFGNQVEFGEQQDIGEFHMIIVDNIEKGLNLCKQDKGMKLWVSLKEQGKIESLFTGIHEEVLQYKKAGEYSQTSNDVKFGPIILDIDKGNLMAAWENAYKSTIKDYRIKDTKVKAKQEIWIKILPSVLIFQLKRHSYIQGEPVPLKNNSVFKFPDFIFPDRFMQKNKDQIKLLQKKIRKIKSEIKMIKKENAGLLYSPDGKTSILESIQVLNNFLISDIGNEATTKANRLSKNLEGMYYEIENKIEANENRLKRLNRKLEKIYRQFTDQKYCLSSILVHEGVAISGHYFAYIKDYDRPEPYQWRKYNDIFVTNVQEEEVKKVSEGLNNASAYCLIYVSEDLIKAKTELPLHLFEPNSGREFADEYSTYMKEEIIASVKNMNNQDNENRESEVYEEQVDKIVDDLNQIFIEDIETYQVLKTDSQNYYHLELAEFAIFVLSKNNYSQIVRYFRIESYIRQYYKLEITDPAMKKLRDYLQKRNTEFNPLPTSLKSDEYTFYIRLKNQYIEEITDLIYANIILEQARSFNFKKSLQIYILCVLQINRAMNTIKNELYEVFKYILIYLIRNLQSECKNKSITRVVEYCELINLLYNQYCDKEFGRGVLSLVTQIHRKFYLDFKKDKDQFESAFNLAISLEINDMTLIKFHPDVEAYQYNLLSFEFFDKNHYEHVAKYKNLFTETLTNLNQGLQVVANIENAKQYDLKYYPNFF</sequence>
<dbReference type="PROSITE" id="PS00973">
    <property type="entry name" value="USP_2"/>
    <property type="match status" value="1"/>
</dbReference>
<feature type="coiled-coil region" evidence="7">
    <location>
        <begin position="339"/>
        <end position="366"/>
    </location>
</feature>
<dbReference type="PROSITE" id="PS50235">
    <property type="entry name" value="USP_3"/>
    <property type="match status" value="1"/>
</dbReference>
<gene>
    <name evidence="9" type="ORF">SteCoe_32332</name>
</gene>
<feature type="domain" description="USP" evidence="8">
    <location>
        <begin position="25"/>
        <end position="440"/>
    </location>
</feature>
<organism evidence="9 10">
    <name type="scientific">Stentor coeruleus</name>
    <dbReference type="NCBI Taxonomy" id="5963"/>
    <lineage>
        <taxon>Eukaryota</taxon>
        <taxon>Sar</taxon>
        <taxon>Alveolata</taxon>
        <taxon>Ciliophora</taxon>
        <taxon>Postciliodesmatophora</taxon>
        <taxon>Heterotrichea</taxon>
        <taxon>Heterotrichida</taxon>
        <taxon>Stentoridae</taxon>
        <taxon>Stentor</taxon>
    </lineage>
</organism>
<dbReference type="GO" id="GO:0016579">
    <property type="term" value="P:protein deubiquitination"/>
    <property type="evidence" value="ECO:0007669"/>
    <property type="project" value="InterPro"/>
</dbReference>
<dbReference type="Proteomes" id="UP000187209">
    <property type="component" value="Unassembled WGS sequence"/>
</dbReference>
<evidence type="ECO:0000313" key="9">
    <source>
        <dbReference type="EMBL" id="OMJ69836.1"/>
    </source>
</evidence>
<dbReference type="SUPFAM" id="SSF54001">
    <property type="entry name" value="Cysteine proteinases"/>
    <property type="match status" value="1"/>
</dbReference>
<dbReference type="EMBL" id="MPUH01001152">
    <property type="protein sequence ID" value="OMJ69836.1"/>
    <property type="molecule type" value="Genomic_DNA"/>
</dbReference>
<dbReference type="CDD" id="cd02257">
    <property type="entry name" value="Peptidase_C19"/>
    <property type="match status" value="1"/>
</dbReference>
<evidence type="ECO:0000256" key="3">
    <source>
        <dbReference type="ARBA" id="ARBA00022786"/>
    </source>
</evidence>
<dbReference type="InterPro" id="IPR028889">
    <property type="entry name" value="USP"/>
</dbReference>
<dbReference type="InterPro" id="IPR018200">
    <property type="entry name" value="USP_CS"/>
</dbReference>
<dbReference type="GO" id="GO:0043161">
    <property type="term" value="P:proteasome-mediated ubiquitin-dependent protein catabolic process"/>
    <property type="evidence" value="ECO:0007669"/>
    <property type="project" value="InterPro"/>
</dbReference>
<dbReference type="Gene3D" id="3.90.70.10">
    <property type="entry name" value="Cysteine proteinases"/>
    <property type="match status" value="1"/>
</dbReference>
<evidence type="ECO:0000256" key="7">
    <source>
        <dbReference type="SAM" id="Coils"/>
    </source>
</evidence>
<keyword evidence="5 6" id="KW-0788">Thiol protease</keyword>
<accession>A0A1R2AZ97</accession>
<dbReference type="AlphaFoldDB" id="A0A1R2AZ97"/>
<dbReference type="InterPro" id="IPR001394">
    <property type="entry name" value="Peptidase_C19_UCH"/>
</dbReference>
<dbReference type="PANTHER" id="PTHR43982:SF6">
    <property type="entry name" value="UBIQUITIN CARBOXYL-TERMINAL HYDROLASE 2-RELATED"/>
    <property type="match status" value="1"/>
</dbReference>
<name>A0A1R2AZ97_9CILI</name>
<keyword evidence="3 6" id="KW-0833">Ubl conjugation pathway</keyword>
<keyword evidence="2 6" id="KW-0645">Protease</keyword>
<evidence type="ECO:0000256" key="5">
    <source>
        <dbReference type="ARBA" id="ARBA00022807"/>
    </source>
</evidence>
<reference evidence="9 10" key="1">
    <citation type="submission" date="2016-11" db="EMBL/GenBank/DDBJ databases">
        <title>The macronuclear genome of Stentor coeruleus: a giant cell with tiny introns.</title>
        <authorList>
            <person name="Slabodnick M."/>
            <person name="Ruby J.G."/>
            <person name="Reiff S.B."/>
            <person name="Swart E.C."/>
            <person name="Gosai S."/>
            <person name="Prabakaran S."/>
            <person name="Witkowska E."/>
            <person name="Larue G.E."/>
            <person name="Fisher S."/>
            <person name="Freeman R.M."/>
            <person name="Gunawardena J."/>
            <person name="Chu W."/>
            <person name="Stover N.A."/>
            <person name="Gregory B.D."/>
            <person name="Nowacki M."/>
            <person name="Derisi J."/>
            <person name="Roy S.W."/>
            <person name="Marshall W.F."/>
            <person name="Sood P."/>
        </authorList>
    </citation>
    <scope>NUCLEOTIDE SEQUENCE [LARGE SCALE GENOMIC DNA]</scope>
    <source>
        <strain evidence="9">WM001</strain>
    </source>
</reference>
<dbReference type="GO" id="GO:0004843">
    <property type="term" value="F:cysteine-type deubiquitinase activity"/>
    <property type="evidence" value="ECO:0007669"/>
    <property type="project" value="UniProtKB-UniRule"/>
</dbReference>
<keyword evidence="4 6" id="KW-0378">Hydrolase</keyword>
<evidence type="ECO:0000313" key="10">
    <source>
        <dbReference type="Proteomes" id="UP000187209"/>
    </source>
</evidence>
<comment type="similarity">
    <text evidence="6">Belongs to the peptidase C19 family.</text>
</comment>
<keyword evidence="7" id="KW-0175">Coiled coil</keyword>
<evidence type="ECO:0000256" key="6">
    <source>
        <dbReference type="RuleBase" id="RU366025"/>
    </source>
</evidence>
<dbReference type="OrthoDB" id="2420415at2759"/>
<dbReference type="GO" id="GO:0061136">
    <property type="term" value="P:regulation of proteasomal protein catabolic process"/>
    <property type="evidence" value="ECO:0007669"/>
    <property type="project" value="TreeGrafter"/>
</dbReference>
<dbReference type="GO" id="GO:0070628">
    <property type="term" value="F:proteasome binding"/>
    <property type="evidence" value="ECO:0007669"/>
    <property type="project" value="TreeGrafter"/>
</dbReference>
<dbReference type="Pfam" id="PF00443">
    <property type="entry name" value="UCH"/>
    <property type="match status" value="1"/>
</dbReference>
<comment type="catalytic activity">
    <reaction evidence="1 6">
        <text>Thiol-dependent hydrolysis of ester, thioester, amide, peptide and isopeptide bonds formed by the C-terminal Gly of ubiquitin (a 76-residue protein attached to proteins as an intracellular targeting signal).</text>
        <dbReference type="EC" id="3.4.19.12"/>
    </reaction>
</comment>
<feature type="coiled-coil region" evidence="7">
    <location>
        <begin position="264"/>
        <end position="291"/>
    </location>
</feature>
<dbReference type="InterPro" id="IPR038765">
    <property type="entry name" value="Papain-like_cys_pep_sf"/>
</dbReference>
<dbReference type="InterPro" id="IPR044635">
    <property type="entry name" value="UBP14-like"/>
</dbReference>
<dbReference type="PANTHER" id="PTHR43982">
    <property type="entry name" value="UBIQUITIN CARBOXYL-TERMINAL HYDROLASE"/>
    <property type="match status" value="1"/>
</dbReference>
<proteinExistence type="inferred from homology"/>
<evidence type="ECO:0000256" key="1">
    <source>
        <dbReference type="ARBA" id="ARBA00000707"/>
    </source>
</evidence>
<dbReference type="EC" id="3.4.19.12" evidence="6"/>
<keyword evidence="10" id="KW-1185">Reference proteome</keyword>
<evidence type="ECO:0000256" key="2">
    <source>
        <dbReference type="ARBA" id="ARBA00022670"/>
    </source>
</evidence>
<evidence type="ECO:0000256" key="4">
    <source>
        <dbReference type="ARBA" id="ARBA00022801"/>
    </source>
</evidence>
<comment type="caution">
    <text evidence="9">The sequence shown here is derived from an EMBL/GenBank/DDBJ whole genome shotgun (WGS) entry which is preliminary data.</text>
</comment>
<protein>
    <recommendedName>
        <fullName evidence="6">Ubiquitin carboxyl-terminal hydrolase</fullName>
        <ecNumber evidence="6">3.4.19.12</ecNumber>
    </recommendedName>
</protein>